<evidence type="ECO:0000256" key="4">
    <source>
        <dbReference type="ARBA" id="ARBA00023136"/>
    </source>
</evidence>
<evidence type="ECO:0000313" key="9">
    <source>
        <dbReference type="EMBL" id="MFC4673337.1"/>
    </source>
</evidence>
<evidence type="ECO:0000313" key="10">
    <source>
        <dbReference type="Proteomes" id="UP001596023"/>
    </source>
</evidence>
<comment type="subcellular location">
    <subcellularLocation>
        <location evidence="1">Cell outer membrane</location>
    </subcellularLocation>
</comment>
<gene>
    <name evidence="9" type="ORF">ACFO6W_06505</name>
</gene>
<keyword evidence="5" id="KW-0998">Cell outer membrane</keyword>
<dbReference type="EMBL" id="JBHSGN010000054">
    <property type="protein sequence ID" value="MFC4673337.1"/>
    <property type="molecule type" value="Genomic_DNA"/>
</dbReference>
<sequence length="659" mass="73003">MKRNLYKNILRTGAVALFLAMASCSDILDEQPRNIYEPGFYKTEKGIEGGLTGLYGTLRRVYGQPYYYNACETGTDEYTYGSQADQNFKNADLTTGAVPDASTSRFDVIWNVAYAAINNASAIITNGTEANMPPALIAEASFFRAFYYFQMVQTFGGVPLDLGSGELMFNTTPSRVSTRNTVPEVYTRAIFPDLLSAVANLPETPRLTGAVTKNTARLILAKAYLTYGWWLENPNNIPTFPVCERTDPNGHNAAWYIQQAYDISATAIDNPGYYQLQPTYYDVHVFTNDRNKEIMLYADHTENSAQYNEGNVIGWDGSPNNTNEAQNQAVWMVTWYFQNVQSSRTTGSWSGTGTFFRSAQAGQSFSRMWSRMATPINIFNTTFADKTNDSRFDGTFATVYRGTWNLAGSSAPSVLYNANYMPITPGEPAVSFLASDPGGIDYSNSVYKSNSGLGVLPGRADFVMPLGKISRTVFPGLWKLGIARKGTDYNDDKAASTRPFNILKFSEFYFIAAEAAVKGATTKGLSTCDGTARGLINVIRARAGKWKFSVAGNITKTDDYSAALVAATPATININYILDERSREYYGEGYRWHDLARTQKWEEYAGSYQICSTAGDAAPITVNRAIEKYLYLRPIPTSQLDNMDGDEAYKKAFQNPGYN</sequence>
<evidence type="ECO:0000259" key="8">
    <source>
        <dbReference type="Pfam" id="PF14322"/>
    </source>
</evidence>
<accession>A0ABV9KTY3</accession>
<name>A0ABV9KTY3_9BACT</name>
<evidence type="ECO:0000259" key="7">
    <source>
        <dbReference type="Pfam" id="PF07980"/>
    </source>
</evidence>
<keyword evidence="10" id="KW-1185">Reference proteome</keyword>
<organism evidence="9 10">
    <name type="scientific">Dysgonomonas termitidis</name>
    <dbReference type="NCBI Taxonomy" id="1516126"/>
    <lineage>
        <taxon>Bacteria</taxon>
        <taxon>Pseudomonadati</taxon>
        <taxon>Bacteroidota</taxon>
        <taxon>Bacteroidia</taxon>
        <taxon>Bacteroidales</taxon>
        <taxon>Dysgonomonadaceae</taxon>
        <taxon>Dysgonomonas</taxon>
    </lineage>
</organism>
<evidence type="ECO:0000256" key="6">
    <source>
        <dbReference type="SAM" id="SignalP"/>
    </source>
</evidence>
<feature type="domain" description="RagB/SusD" evidence="7">
    <location>
        <begin position="309"/>
        <end position="658"/>
    </location>
</feature>
<feature type="signal peptide" evidence="6">
    <location>
        <begin position="1"/>
        <end position="22"/>
    </location>
</feature>
<keyword evidence="4" id="KW-0472">Membrane</keyword>
<feature type="domain" description="SusD-like N-terminal" evidence="8">
    <location>
        <begin position="82"/>
        <end position="225"/>
    </location>
</feature>
<dbReference type="PROSITE" id="PS51257">
    <property type="entry name" value="PROKAR_LIPOPROTEIN"/>
    <property type="match status" value="1"/>
</dbReference>
<dbReference type="RefSeq" id="WP_379994588.1">
    <property type="nucleotide sequence ID" value="NZ_JBHSGN010000054.1"/>
</dbReference>
<comment type="caution">
    <text evidence="9">The sequence shown here is derived from an EMBL/GenBank/DDBJ whole genome shotgun (WGS) entry which is preliminary data.</text>
</comment>
<evidence type="ECO:0000256" key="5">
    <source>
        <dbReference type="ARBA" id="ARBA00023237"/>
    </source>
</evidence>
<protein>
    <submittedName>
        <fullName evidence="9">RagB/SusD family nutrient uptake outer membrane protein</fullName>
    </submittedName>
</protein>
<comment type="similarity">
    <text evidence="2">Belongs to the SusD family.</text>
</comment>
<dbReference type="Pfam" id="PF14322">
    <property type="entry name" value="SusD-like_3"/>
    <property type="match status" value="1"/>
</dbReference>
<evidence type="ECO:0000256" key="3">
    <source>
        <dbReference type="ARBA" id="ARBA00022729"/>
    </source>
</evidence>
<dbReference type="InterPro" id="IPR033985">
    <property type="entry name" value="SusD-like_N"/>
</dbReference>
<dbReference type="InterPro" id="IPR012944">
    <property type="entry name" value="SusD_RagB_dom"/>
</dbReference>
<evidence type="ECO:0000256" key="1">
    <source>
        <dbReference type="ARBA" id="ARBA00004442"/>
    </source>
</evidence>
<reference evidence="10" key="1">
    <citation type="journal article" date="2019" name="Int. J. Syst. Evol. Microbiol.">
        <title>The Global Catalogue of Microorganisms (GCM) 10K type strain sequencing project: providing services to taxonomists for standard genome sequencing and annotation.</title>
        <authorList>
            <consortium name="The Broad Institute Genomics Platform"/>
            <consortium name="The Broad Institute Genome Sequencing Center for Infectious Disease"/>
            <person name="Wu L."/>
            <person name="Ma J."/>
        </authorList>
    </citation>
    <scope>NUCLEOTIDE SEQUENCE [LARGE SCALE GENOMIC DNA]</scope>
    <source>
        <strain evidence="10">CCUG 66188</strain>
    </source>
</reference>
<evidence type="ECO:0000256" key="2">
    <source>
        <dbReference type="ARBA" id="ARBA00006275"/>
    </source>
</evidence>
<dbReference type="Gene3D" id="1.25.40.390">
    <property type="match status" value="1"/>
</dbReference>
<proteinExistence type="inferred from homology"/>
<dbReference type="Pfam" id="PF07980">
    <property type="entry name" value="SusD_RagB"/>
    <property type="match status" value="1"/>
</dbReference>
<dbReference type="Proteomes" id="UP001596023">
    <property type="component" value="Unassembled WGS sequence"/>
</dbReference>
<keyword evidence="3 6" id="KW-0732">Signal</keyword>
<dbReference type="SUPFAM" id="SSF48452">
    <property type="entry name" value="TPR-like"/>
    <property type="match status" value="1"/>
</dbReference>
<feature type="chain" id="PRO_5045259540" evidence="6">
    <location>
        <begin position="23"/>
        <end position="659"/>
    </location>
</feature>
<dbReference type="InterPro" id="IPR011990">
    <property type="entry name" value="TPR-like_helical_dom_sf"/>
</dbReference>